<gene>
    <name evidence="2" type="ORF">PBRASI_LOCUS9482</name>
</gene>
<keyword evidence="3" id="KW-1185">Reference proteome</keyword>
<dbReference type="Proteomes" id="UP000789739">
    <property type="component" value="Unassembled WGS sequence"/>
</dbReference>
<dbReference type="EMBL" id="CAJVPI010002096">
    <property type="protein sequence ID" value="CAG8635502.1"/>
    <property type="molecule type" value="Genomic_DNA"/>
</dbReference>
<evidence type="ECO:0000256" key="1">
    <source>
        <dbReference type="SAM" id="MobiDB-lite"/>
    </source>
</evidence>
<feature type="region of interest" description="Disordered" evidence="1">
    <location>
        <begin position="72"/>
        <end position="93"/>
    </location>
</feature>
<name>A0A9N9DH47_9GLOM</name>
<comment type="caution">
    <text evidence="2">The sequence shown here is derived from an EMBL/GenBank/DDBJ whole genome shotgun (WGS) entry which is preliminary data.</text>
</comment>
<accession>A0A9N9DH47</accession>
<dbReference type="AlphaFoldDB" id="A0A9N9DH47"/>
<evidence type="ECO:0000313" key="2">
    <source>
        <dbReference type="EMBL" id="CAG8635502.1"/>
    </source>
</evidence>
<protein>
    <submittedName>
        <fullName evidence="2">3710_t:CDS:1</fullName>
    </submittedName>
</protein>
<evidence type="ECO:0000313" key="3">
    <source>
        <dbReference type="Proteomes" id="UP000789739"/>
    </source>
</evidence>
<sequence length="178" mass="20832">MGEQYEIIEEALESFAKTSEDVKNFWEEMKQNIMNKKRMMLIRTSQLHVAKKRRNVDYNSQDEYTTPKKRALADDKSYAPSGTNDSVAMNPDEECGSKLNVEEIGFDEFIDQEDKPEYIAYFLLQVDDYSGMQIKTVSRDTLEDLRKDTRTRIFGKEKISKEFKSTFQEYVETVLDGN</sequence>
<proteinExistence type="predicted"/>
<reference evidence="2" key="1">
    <citation type="submission" date="2021-06" db="EMBL/GenBank/DDBJ databases">
        <authorList>
            <person name="Kallberg Y."/>
            <person name="Tangrot J."/>
            <person name="Rosling A."/>
        </authorList>
    </citation>
    <scope>NUCLEOTIDE SEQUENCE</scope>
    <source>
        <strain evidence="2">BR232B</strain>
    </source>
</reference>
<organism evidence="2 3">
    <name type="scientific">Paraglomus brasilianum</name>
    <dbReference type="NCBI Taxonomy" id="144538"/>
    <lineage>
        <taxon>Eukaryota</taxon>
        <taxon>Fungi</taxon>
        <taxon>Fungi incertae sedis</taxon>
        <taxon>Mucoromycota</taxon>
        <taxon>Glomeromycotina</taxon>
        <taxon>Glomeromycetes</taxon>
        <taxon>Paraglomerales</taxon>
        <taxon>Paraglomeraceae</taxon>
        <taxon>Paraglomus</taxon>
    </lineage>
</organism>
<dbReference type="OrthoDB" id="2445293at2759"/>